<reference evidence="1 2" key="1">
    <citation type="submission" date="2023-07" db="EMBL/GenBank/DDBJ databases">
        <title>Sorghum-associated microbial communities from plants grown in Nebraska, USA.</title>
        <authorList>
            <person name="Schachtman D."/>
        </authorList>
    </citation>
    <scope>NUCLEOTIDE SEQUENCE [LARGE SCALE GENOMIC DNA]</scope>
    <source>
        <strain evidence="1 2">4256</strain>
    </source>
</reference>
<accession>A0ABU1WWV3</accession>
<gene>
    <name evidence="1" type="ORF">J2W40_000266</name>
</gene>
<keyword evidence="2" id="KW-1185">Reference proteome</keyword>
<protein>
    <submittedName>
        <fullName evidence="1">GNAT superfamily N-acetyltransferase</fullName>
    </submittedName>
</protein>
<name>A0ABU1WWV3_SPHXE</name>
<organism evidence="1 2">
    <name type="scientific">Sphingobium xenophagum</name>
    <dbReference type="NCBI Taxonomy" id="121428"/>
    <lineage>
        <taxon>Bacteria</taxon>
        <taxon>Pseudomonadati</taxon>
        <taxon>Pseudomonadota</taxon>
        <taxon>Alphaproteobacteria</taxon>
        <taxon>Sphingomonadales</taxon>
        <taxon>Sphingomonadaceae</taxon>
        <taxon>Sphingobium</taxon>
    </lineage>
</organism>
<proteinExistence type="predicted"/>
<dbReference type="Proteomes" id="UP001267638">
    <property type="component" value="Unassembled WGS sequence"/>
</dbReference>
<dbReference type="SUPFAM" id="SSF55729">
    <property type="entry name" value="Acyl-CoA N-acyltransferases (Nat)"/>
    <property type="match status" value="1"/>
</dbReference>
<evidence type="ECO:0000313" key="2">
    <source>
        <dbReference type="Proteomes" id="UP001267638"/>
    </source>
</evidence>
<comment type="caution">
    <text evidence="1">The sequence shown here is derived from an EMBL/GenBank/DDBJ whole genome shotgun (WGS) entry which is preliminary data.</text>
</comment>
<dbReference type="InterPro" id="IPR016181">
    <property type="entry name" value="Acyl_CoA_acyltransferase"/>
</dbReference>
<dbReference type="EMBL" id="JAVDWV010000001">
    <property type="protein sequence ID" value="MDR7153472.1"/>
    <property type="molecule type" value="Genomic_DNA"/>
</dbReference>
<dbReference type="Gene3D" id="3.40.630.30">
    <property type="match status" value="1"/>
</dbReference>
<dbReference type="RefSeq" id="WP_310221347.1">
    <property type="nucleotide sequence ID" value="NZ_JAVDWV010000001.1"/>
</dbReference>
<evidence type="ECO:0000313" key="1">
    <source>
        <dbReference type="EMBL" id="MDR7153472.1"/>
    </source>
</evidence>
<sequence length="203" mass="22211">MIRIEDLTGAALGAALDSLADLRITVFRDFPYLYDGSGAAGRAYEQDYLTAYAQSPGALIVGAFADDGGGERLIGAATAAPMVDHAPEFAAPFRAQGIAIDQVYYFGESVLLPRWRGHGIGHAFFDRREAKARAEGFTIAAFCAVIRPPDHPARPADYSPLDPFWRKRDFAPVEGLIAHYDWKDVGEAANSAHPMQFWLKHLD</sequence>